<evidence type="ECO:0008006" key="4">
    <source>
        <dbReference type="Google" id="ProtNLM"/>
    </source>
</evidence>
<evidence type="ECO:0000256" key="1">
    <source>
        <dbReference type="SAM" id="MobiDB-lite"/>
    </source>
</evidence>
<accession>A0ABN3Q3Z0</accession>
<feature type="compositionally biased region" description="Basic and acidic residues" evidence="1">
    <location>
        <begin position="26"/>
        <end position="43"/>
    </location>
</feature>
<protein>
    <recommendedName>
        <fullName evidence="4">YbaB/EbfC DNA-binding family protein</fullName>
    </recommendedName>
</protein>
<feature type="compositionally biased region" description="Basic and acidic residues" evidence="1">
    <location>
        <begin position="1"/>
        <end position="12"/>
    </location>
</feature>
<keyword evidence="3" id="KW-1185">Reference proteome</keyword>
<dbReference type="Pfam" id="PF02575">
    <property type="entry name" value="YbaB_DNA_bd"/>
    <property type="match status" value="1"/>
</dbReference>
<reference evidence="2 3" key="1">
    <citation type="journal article" date="2019" name="Int. J. Syst. Evol. Microbiol.">
        <title>The Global Catalogue of Microorganisms (GCM) 10K type strain sequencing project: providing services to taxonomists for standard genome sequencing and annotation.</title>
        <authorList>
            <consortium name="The Broad Institute Genomics Platform"/>
            <consortium name="The Broad Institute Genome Sequencing Center for Infectious Disease"/>
            <person name="Wu L."/>
            <person name="Ma J."/>
        </authorList>
    </citation>
    <scope>NUCLEOTIDE SEQUENCE [LARGE SCALE GENOMIC DNA]</scope>
    <source>
        <strain evidence="2 3">JCM 6833</strain>
    </source>
</reference>
<feature type="region of interest" description="Disordered" evidence="1">
    <location>
        <begin position="1"/>
        <end position="43"/>
    </location>
</feature>
<sequence length="140" mass="15052">MSHESATEDLDRLLSSTISAAAEAGGPRDETGDRATELRGEGHDPDRLIRASVAAGGRIETVEIGPRAHRLASHELAERAMAAINAALEDLERATAARSAGAVAGAELTERLREAQDLSMRQLRTYTRSLQDLMNGFESR</sequence>
<dbReference type="RefSeq" id="WP_344545667.1">
    <property type="nucleotide sequence ID" value="NZ_BAAATD010000008.1"/>
</dbReference>
<dbReference type="InterPro" id="IPR036894">
    <property type="entry name" value="YbaB-like_sf"/>
</dbReference>
<dbReference type="EMBL" id="BAAATD010000008">
    <property type="protein sequence ID" value="GAA2615714.1"/>
    <property type="molecule type" value="Genomic_DNA"/>
</dbReference>
<proteinExistence type="predicted"/>
<dbReference type="InterPro" id="IPR004401">
    <property type="entry name" value="YbaB/EbfC"/>
</dbReference>
<dbReference type="SUPFAM" id="SSF82607">
    <property type="entry name" value="YbaB-like"/>
    <property type="match status" value="1"/>
</dbReference>
<evidence type="ECO:0000313" key="2">
    <source>
        <dbReference type="EMBL" id="GAA2615714.1"/>
    </source>
</evidence>
<name>A0ABN3Q3Z0_9ACTN</name>
<organism evidence="2 3">
    <name type="scientific">Actinomadura fulvescens</name>
    <dbReference type="NCBI Taxonomy" id="46160"/>
    <lineage>
        <taxon>Bacteria</taxon>
        <taxon>Bacillati</taxon>
        <taxon>Actinomycetota</taxon>
        <taxon>Actinomycetes</taxon>
        <taxon>Streptosporangiales</taxon>
        <taxon>Thermomonosporaceae</taxon>
        <taxon>Actinomadura</taxon>
    </lineage>
</organism>
<evidence type="ECO:0000313" key="3">
    <source>
        <dbReference type="Proteomes" id="UP001501509"/>
    </source>
</evidence>
<dbReference type="Proteomes" id="UP001501509">
    <property type="component" value="Unassembled WGS sequence"/>
</dbReference>
<comment type="caution">
    <text evidence="2">The sequence shown here is derived from an EMBL/GenBank/DDBJ whole genome shotgun (WGS) entry which is preliminary data.</text>
</comment>
<gene>
    <name evidence="2" type="ORF">GCM10010411_58440</name>
</gene>
<dbReference type="Gene3D" id="3.30.1310.10">
    <property type="entry name" value="Nucleoid-associated protein YbaB-like domain"/>
    <property type="match status" value="1"/>
</dbReference>